<dbReference type="EMBL" id="BARV01045918">
    <property type="protein sequence ID" value="GAI61562.1"/>
    <property type="molecule type" value="Genomic_DNA"/>
</dbReference>
<feature type="non-terminal residue" evidence="1">
    <location>
        <position position="1"/>
    </location>
</feature>
<sequence>EFGFACGEDNPIGLKLKPVYDGEKVRAEFTPGEYHQGWDNVT</sequence>
<proteinExistence type="predicted"/>
<evidence type="ECO:0000313" key="1">
    <source>
        <dbReference type="EMBL" id="GAI61562.1"/>
    </source>
</evidence>
<feature type="non-terminal residue" evidence="1">
    <location>
        <position position="42"/>
    </location>
</feature>
<accession>X1PZ57</accession>
<dbReference type="AlphaFoldDB" id="X1PZ57"/>
<name>X1PZ57_9ZZZZ</name>
<protein>
    <submittedName>
        <fullName evidence="1">Uncharacterized protein</fullName>
    </submittedName>
</protein>
<comment type="caution">
    <text evidence="1">The sequence shown here is derived from an EMBL/GenBank/DDBJ whole genome shotgun (WGS) entry which is preliminary data.</text>
</comment>
<dbReference type="Gene3D" id="3.10.129.10">
    <property type="entry name" value="Hotdog Thioesterase"/>
    <property type="match status" value="1"/>
</dbReference>
<gene>
    <name evidence="1" type="ORF">S06H3_66908</name>
</gene>
<reference evidence="1" key="1">
    <citation type="journal article" date="2014" name="Front. Microbiol.">
        <title>High frequency of phylogenetically diverse reductive dehalogenase-homologous genes in deep subseafloor sedimentary metagenomes.</title>
        <authorList>
            <person name="Kawai M."/>
            <person name="Futagami T."/>
            <person name="Toyoda A."/>
            <person name="Takaki Y."/>
            <person name="Nishi S."/>
            <person name="Hori S."/>
            <person name="Arai W."/>
            <person name="Tsubouchi T."/>
            <person name="Morono Y."/>
            <person name="Uchiyama I."/>
            <person name="Ito T."/>
            <person name="Fujiyama A."/>
            <person name="Inagaki F."/>
            <person name="Takami H."/>
        </authorList>
    </citation>
    <scope>NUCLEOTIDE SEQUENCE</scope>
    <source>
        <strain evidence="1">Expedition CK06-06</strain>
    </source>
</reference>
<organism evidence="1">
    <name type="scientific">marine sediment metagenome</name>
    <dbReference type="NCBI Taxonomy" id="412755"/>
    <lineage>
        <taxon>unclassified sequences</taxon>
        <taxon>metagenomes</taxon>
        <taxon>ecological metagenomes</taxon>
    </lineage>
</organism>